<name>A0ABD2A9Q4_VESSQ</name>
<keyword evidence="2" id="KW-1185">Reference proteome</keyword>
<organism evidence="1 2">
    <name type="scientific">Vespula squamosa</name>
    <name type="common">Southern yellow jacket</name>
    <name type="synonym">Wasp</name>
    <dbReference type="NCBI Taxonomy" id="30214"/>
    <lineage>
        <taxon>Eukaryota</taxon>
        <taxon>Metazoa</taxon>
        <taxon>Ecdysozoa</taxon>
        <taxon>Arthropoda</taxon>
        <taxon>Hexapoda</taxon>
        <taxon>Insecta</taxon>
        <taxon>Pterygota</taxon>
        <taxon>Neoptera</taxon>
        <taxon>Endopterygota</taxon>
        <taxon>Hymenoptera</taxon>
        <taxon>Apocrita</taxon>
        <taxon>Aculeata</taxon>
        <taxon>Vespoidea</taxon>
        <taxon>Vespidae</taxon>
        <taxon>Vespinae</taxon>
        <taxon>Vespula</taxon>
    </lineage>
</organism>
<gene>
    <name evidence="1" type="ORF">V1478_013053</name>
</gene>
<evidence type="ECO:0000313" key="1">
    <source>
        <dbReference type="EMBL" id="KAL2717353.1"/>
    </source>
</evidence>
<comment type="caution">
    <text evidence="1">The sequence shown here is derived from an EMBL/GenBank/DDBJ whole genome shotgun (WGS) entry which is preliminary data.</text>
</comment>
<protein>
    <submittedName>
        <fullName evidence="1">Uncharacterized protein</fullName>
    </submittedName>
</protein>
<dbReference type="AlphaFoldDB" id="A0ABD2A9Q4"/>
<dbReference type="EMBL" id="JAUDFV010000153">
    <property type="protein sequence ID" value="KAL2717353.1"/>
    <property type="molecule type" value="Genomic_DNA"/>
</dbReference>
<reference evidence="1 2" key="1">
    <citation type="journal article" date="2024" name="Ann. Entomol. Soc. Am.">
        <title>Genomic analyses of the southern and eastern yellowjacket wasps (Hymenoptera: Vespidae) reveal evolutionary signatures of social life.</title>
        <authorList>
            <person name="Catto M.A."/>
            <person name="Caine P.B."/>
            <person name="Orr S.E."/>
            <person name="Hunt B.G."/>
            <person name="Goodisman M.A.D."/>
        </authorList>
    </citation>
    <scope>NUCLEOTIDE SEQUENCE [LARGE SCALE GENOMIC DNA]</scope>
    <source>
        <strain evidence="1">233</strain>
        <tissue evidence="1">Head and thorax</tissue>
    </source>
</reference>
<dbReference type="Proteomes" id="UP001607302">
    <property type="component" value="Unassembled WGS sequence"/>
</dbReference>
<proteinExistence type="predicted"/>
<accession>A0ABD2A9Q4</accession>
<evidence type="ECO:0000313" key="2">
    <source>
        <dbReference type="Proteomes" id="UP001607302"/>
    </source>
</evidence>
<sequence length="84" mass="9862">MMTVVPGRMGLRAANGMERYIPSLSNDPTSLYRRYEPHLCAHDHRHQPCDRFTTSKSTTKRNYLWLYAYHIQLRNTNIDIALPV</sequence>